<reference evidence="2 3" key="1">
    <citation type="submission" date="2016-03" db="EMBL/GenBank/DDBJ databases">
        <title>Whole genome sequencing of Grifola frondosa 9006-11.</title>
        <authorList>
            <person name="Min B."/>
            <person name="Park H."/>
            <person name="Kim J.-G."/>
            <person name="Cho H."/>
            <person name="Oh Y.-L."/>
            <person name="Kong W.-S."/>
            <person name="Choi I.-G."/>
        </authorList>
    </citation>
    <scope>NUCLEOTIDE SEQUENCE [LARGE SCALE GENOMIC DNA]</scope>
    <source>
        <strain evidence="2 3">9006-11</strain>
    </source>
</reference>
<dbReference type="AlphaFoldDB" id="A0A1C7M151"/>
<feature type="compositionally biased region" description="Low complexity" evidence="1">
    <location>
        <begin position="70"/>
        <end position="86"/>
    </location>
</feature>
<name>A0A1C7M151_GRIFR</name>
<protein>
    <submittedName>
        <fullName evidence="2">Uncharacterized protein</fullName>
    </submittedName>
</protein>
<evidence type="ECO:0000313" key="2">
    <source>
        <dbReference type="EMBL" id="OBZ70632.1"/>
    </source>
</evidence>
<sequence>MMCKEIFPDMPDLPDHCTQCSTNLFKRAATLRGTVWKTHIPEIKYPYLSLEDQLQRLLQIGKERADMINAPDAPSAPDGAPSVASATAPKKDQAYSMHPEDPANFLMLSEVLCLLCQDKISVPTVMKVDTLLRQYCTDLIKASKSHLYGITIRPNHHYATHITEFVLDYGPLHTF</sequence>
<proteinExistence type="predicted"/>
<evidence type="ECO:0000313" key="3">
    <source>
        <dbReference type="Proteomes" id="UP000092993"/>
    </source>
</evidence>
<dbReference type="EMBL" id="LUGG01000013">
    <property type="protein sequence ID" value="OBZ70632.1"/>
    <property type="molecule type" value="Genomic_DNA"/>
</dbReference>
<evidence type="ECO:0000256" key="1">
    <source>
        <dbReference type="SAM" id="MobiDB-lite"/>
    </source>
</evidence>
<dbReference type="STRING" id="5627.A0A1C7M151"/>
<feature type="region of interest" description="Disordered" evidence="1">
    <location>
        <begin position="68"/>
        <end position="95"/>
    </location>
</feature>
<comment type="caution">
    <text evidence="2">The sequence shown here is derived from an EMBL/GenBank/DDBJ whole genome shotgun (WGS) entry which is preliminary data.</text>
</comment>
<organism evidence="2 3">
    <name type="scientific">Grifola frondosa</name>
    <name type="common">Maitake</name>
    <name type="synonym">Polyporus frondosus</name>
    <dbReference type="NCBI Taxonomy" id="5627"/>
    <lineage>
        <taxon>Eukaryota</taxon>
        <taxon>Fungi</taxon>
        <taxon>Dikarya</taxon>
        <taxon>Basidiomycota</taxon>
        <taxon>Agaricomycotina</taxon>
        <taxon>Agaricomycetes</taxon>
        <taxon>Polyporales</taxon>
        <taxon>Grifolaceae</taxon>
        <taxon>Grifola</taxon>
    </lineage>
</organism>
<dbReference type="OrthoDB" id="3239894at2759"/>
<dbReference type="Proteomes" id="UP000092993">
    <property type="component" value="Unassembled WGS sequence"/>
</dbReference>
<keyword evidence="3" id="KW-1185">Reference proteome</keyword>
<accession>A0A1C7M151</accession>
<gene>
    <name evidence="2" type="ORF">A0H81_09173</name>
</gene>